<evidence type="ECO:0000256" key="1">
    <source>
        <dbReference type="ARBA" id="ARBA00001946"/>
    </source>
</evidence>
<dbReference type="CDD" id="cd01948">
    <property type="entry name" value="EAL"/>
    <property type="match status" value="1"/>
</dbReference>
<evidence type="ECO:0000313" key="8">
    <source>
        <dbReference type="EMBL" id="EGV19699.1"/>
    </source>
</evidence>
<evidence type="ECO:0000259" key="4">
    <source>
        <dbReference type="PROSITE" id="PS50112"/>
    </source>
</evidence>
<dbReference type="EMBL" id="AFWV01000003">
    <property type="protein sequence ID" value="EGV19699.1"/>
    <property type="molecule type" value="Genomic_DNA"/>
</dbReference>
<dbReference type="Gene3D" id="3.30.70.270">
    <property type="match status" value="1"/>
</dbReference>
<dbReference type="SMART" id="SM00052">
    <property type="entry name" value="EAL"/>
    <property type="match status" value="1"/>
</dbReference>
<accession>F9U7R9</accession>
<dbReference type="PATRIC" id="fig|768671.3.peg.1224"/>
<dbReference type="STRING" id="768671.ThimaDRAFT_1145"/>
<evidence type="ECO:0000313" key="9">
    <source>
        <dbReference type="Proteomes" id="UP000005459"/>
    </source>
</evidence>
<keyword evidence="3" id="KW-1133">Transmembrane helix</keyword>
<dbReference type="InterPro" id="IPR025991">
    <property type="entry name" value="Chemoreceptor_zinc-bind_dom"/>
</dbReference>
<feature type="transmembrane region" description="Helical" evidence="3">
    <location>
        <begin position="289"/>
        <end position="316"/>
    </location>
</feature>
<dbReference type="NCBIfam" id="TIGR00254">
    <property type="entry name" value="GGDEF"/>
    <property type="match status" value="1"/>
</dbReference>
<dbReference type="NCBIfam" id="TIGR00229">
    <property type="entry name" value="sensory_box"/>
    <property type="match status" value="3"/>
</dbReference>
<dbReference type="InterPro" id="IPR043128">
    <property type="entry name" value="Rev_trsase/Diguanyl_cyclase"/>
</dbReference>
<gene>
    <name evidence="8" type="ORF">ThimaDRAFT_1145</name>
</gene>
<feature type="domain" description="PAS" evidence="4">
    <location>
        <begin position="625"/>
        <end position="673"/>
    </location>
</feature>
<dbReference type="Proteomes" id="UP000005459">
    <property type="component" value="Unassembled WGS sequence"/>
</dbReference>
<feature type="region of interest" description="Disordered" evidence="2">
    <location>
        <begin position="1"/>
        <end position="28"/>
    </location>
</feature>
<feature type="transmembrane region" description="Helical" evidence="3">
    <location>
        <begin position="214"/>
        <end position="236"/>
    </location>
</feature>
<feature type="domain" description="GGDEF" evidence="7">
    <location>
        <begin position="785"/>
        <end position="922"/>
    </location>
</feature>
<dbReference type="InterPro" id="IPR013655">
    <property type="entry name" value="PAS_fold_3"/>
</dbReference>
<feature type="transmembrane region" description="Helical" evidence="3">
    <location>
        <begin position="40"/>
        <end position="61"/>
    </location>
</feature>
<proteinExistence type="predicted"/>
<evidence type="ECO:0000259" key="5">
    <source>
        <dbReference type="PROSITE" id="PS50113"/>
    </source>
</evidence>
<dbReference type="InterPro" id="IPR029787">
    <property type="entry name" value="Nucleotide_cyclase"/>
</dbReference>
<feature type="domain" description="PAC" evidence="5">
    <location>
        <begin position="701"/>
        <end position="753"/>
    </location>
</feature>
<keyword evidence="3" id="KW-0472">Membrane</keyword>
<feature type="domain" description="EAL" evidence="6">
    <location>
        <begin position="931"/>
        <end position="1185"/>
    </location>
</feature>
<feature type="domain" description="PAS" evidence="4">
    <location>
        <begin position="381"/>
        <end position="451"/>
    </location>
</feature>
<dbReference type="PANTHER" id="PTHR44757:SF2">
    <property type="entry name" value="BIOFILM ARCHITECTURE MAINTENANCE PROTEIN MBAA"/>
    <property type="match status" value="1"/>
</dbReference>
<feature type="transmembrane region" description="Helical" evidence="3">
    <location>
        <begin position="257"/>
        <end position="277"/>
    </location>
</feature>
<evidence type="ECO:0000259" key="7">
    <source>
        <dbReference type="PROSITE" id="PS50887"/>
    </source>
</evidence>
<feature type="domain" description="PAC" evidence="5">
    <location>
        <begin position="580"/>
        <end position="631"/>
    </location>
</feature>
<feature type="compositionally biased region" description="Basic and acidic residues" evidence="2">
    <location>
        <begin position="1"/>
        <end position="11"/>
    </location>
</feature>
<dbReference type="Gene3D" id="1.20.120.30">
    <property type="entry name" value="Aspartate receptor, ligand-binding domain"/>
    <property type="match status" value="1"/>
</dbReference>
<dbReference type="SMART" id="SM00086">
    <property type="entry name" value="PAC"/>
    <property type="match status" value="3"/>
</dbReference>
<dbReference type="SUPFAM" id="SSF55785">
    <property type="entry name" value="PYP-like sensor domain (PAS domain)"/>
    <property type="match status" value="3"/>
</dbReference>
<feature type="domain" description="PAC" evidence="5">
    <location>
        <begin position="455"/>
        <end position="507"/>
    </location>
</feature>
<dbReference type="CDD" id="cd00130">
    <property type="entry name" value="PAS"/>
    <property type="match status" value="3"/>
</dbReference>
<dbReference type="CDD" id="cd01949">
    <property type="entry name" value="GGDEF"/>
    <property type="match status" value="1"/>
</dbReference>
<dbReference type="InterPro" id="IPR000700">
    <property type="entry name" value="PAS-assoc_C"/>
</dbReference>
<dbReference type="InterPro" id="IPR035919">
    <property type="entry name" value="EAL_sf"/>
</dbReference>
<dbReference type="Pfam" id="PF08447">
    <property type="entry name" value="PAS_3"/>
    <property type="match status" value="2"/>
</dbReference>
<feature type="transmembrane region" description="Helical" evidence="3">
    <location>
        <begin position="73"/>
        <end position="93"/>
    </location>
</feature>
<dbReference type="SMART" id="SM00091">
    <property type="entry name" value="PAS"/>
    <property type="match status" value="3"/>
</dbReference>
<dbReference type="Pfam" id="PF13426">
    <property type="entry name" value="PAS_9"/>
    <property type="match status" value="1"/>
</dbReference>
<dbReference type="eggNOG" id="COG5001">
    <property type="taxonomic scope" value="Bacteria"/>
</dbReference>
<dbReference type="InterPro" id="IPR035965">
    <property type="entry name" value="PAS-like_dom_sf"/>
</dbReference>
<dbReference type="Gene3D" id="3.20.20.450">
    <property type="entry name" value="EAL domain"/>
    <property type="match status" value="1"/>
</dbReference>
<dbReference type="PROSITE" id="PS50112">
    <property type="entry name" value="PAS"/>
    <property type="match status" value="3"/>
</dbReference>
<feature type="transmembrane region" description="Helical" evidence="3">
    <location>
        <begin position="146"/>
        <end position="168"/>
    </location>
</feature>
<feature type="transmembrane region" description="Helical" evidence="3">
    <location>
        <begin position="180"/>
        <end position="202"/>
    </location>
</feature>
<dbReference type="PROSITE" id="PS50113">
    <property type="entry name" value="PAC"/>
    <property type="match status" value="3"/>
</dbReference>
<dbReference type="Pfam" id="PF13682">
    <property type="entry name" value="CZB"/>
    <property type="match status" value="1"/>
</dbReference>
<dbReference type="PROSITE" id="PS50883">
    <property type="entry name" value="EAL"/>
    <property type="match status" value="1"/>
</dbReference>
<name>F9U7R9_9GAMM</name>
<sequence length="1317" mass="145117">MTIQSTHEHPPGNRMRARTPRTPEPQAESINQAERIGRQLVQLLSLSTVGLGLVAGVSWWFDGWHVLAFGASNVPMAPSTAFLFVLLGMLLFTSSRWPFSRVVRLFNIGGLAIVAVLSLLSASQIIGGHTLFEQWIVGDISTSTGIPVGRMSPLTAVAFLFASVALFCRWSTFNRHPVCLFTSAVLSWGIFVISEVTLTGYVSGLPPVLGNSTIPPAALTALAFMLASVAILLPSLTQMRLFQPPADTQARETVRRVVLIAVIGVVFAAALRLAIVGEDGGDVLPYVTFYPAVLIIALSTGLSGGLLATLLAGIYVQAWLHGGELTATEWLALTVFLIGSTLTSLICEAMRQSRAGARRAGIELERALLASQQAANALQESERRFRSVFEQAAVGMARLAPDGTWLDVNDKLCSIVGYTREELLSKSFQDTTHPDDLQADLDYVDQLLQGRIRAYAMEKRYYKKSGDVVWINLAVSLERDHNGNPAYLISVIEDITERVELHNRIEKIAAHVPGMIYQFQQWPDGHAVFPYASIGIRDIYGVEPDEAAADATPVFDVLHPDDRPRVEAKVAESMRELTTWRDSYRITRPDGRLIWVEGEASPEPQPDGSVLWHGSIRDVTDRKQAEEKLRLAASVFQHSFEAILITDAENRIVDTNPAFSAITGYEQSSVLGQDPKILASGRHDEAFFRQMWDAITQKGSWQGEIWNRRKDGELYAELLSISAVRRADRSVANYIGMFSDISELKAHEAELDRIANYDQLTGLPNRRLLFDRIEQASARAQRSGRLMAVCYLDLDDFKPINDQYGHGVGDQVLIGIAGQLRKVLRAQDTVARLGGDEFVMLLNDLTRLEDMLVLLERVLAACGRPIVLDGVTHRVSASIGVTLSPPDGLPDVDSADILLRHADQAMYRAKEAGRNRYHLYDAKQDRQLQDRRLKLQRIKEALAGDELVLFYQPKVDMVSREVIGVEALIRWRHPQEGLLLPGAFLPVIEGSDLEIAIGEWVIAAALNQVAIWKRGGLDLPISVNISAGHLSAPSFARRLGELLAAHPECDPGCLEMEILETSALSDIVQAGQTLKTCRALGVRFALDDFGTGYSSLAYFRRLPIDVLKVDQSFVRDMLDDPEDMDIVESVVRLARAFKRVVIAEGVETPEHGALLILLGCPLGQGFGIARPMPADAVPAWVSTWPEQGEGMVVEQGIGKDDIPLMMAMQNHRRWVETFVEALEDADISRLAEIEREPCRFGRWYQGSGSAHYGTLEQFDAVGRSHVAAHEVASAIMAIAEQGEMDAARAQLPSLFKARDELIGHLEGFIGRLKTAGD</sequence>
<dbReference type="GO" id="GO:0003824">
    <property type="term" value="F:catalytic activity"/>
    <property type="evidence" value="ECO:0007669"/>
    <property type="project" value="UniProtKB-ARBA"/>
</dbReference>
<dbReference type="InterPro" id="IPR000014">
    <property type="entry name" value="PAS"/>
</dbReference>
<dbReference type="PROSITE" id="PS50887">
    <property type="entry name" value="GGDEF"/>
    <property type="match status" value="1"/>
</dbReference>
<dbReference type="SUPFAM" id="SSF141868">
    <property type="entry name" value="EAL domain-like"/>
    <property type="match status" value="1"/>
</dbReference>
<organism evidence="8 9">
    <name type="scientific">Thiocapsa marina 5811</name>
    <dbReference type="NCBI Taxonomy" id="768671"/>
    <lineage>
        <taxon>Bacteria</taxon>
        <taxon>Pseudomonadati</taxon>
        <taxon>Pseudomonadota</taxon>
        <taxon>Gammaproteobacteria</taxon>
        <taxon>Chromatiales</taxon>
        <taxon>Chromatiaceae</taxon>
        <taxon>Thiocapsa</taxon>
    </lineage>
</organism>
<protein>
    <submittedName>
        <fullName evidence="8">Diguanylate cyclase/phosphodiesterase with PAS/PAC sensor(S)</fullName>
    </submittedName>
</protein>
<dbReference type="SMART" id="SM00267">
    <property type="entry name" value="GGDEF"/>
    <property type="match status" value="1"/>
</dbReference>
<keyword evidence="3" id="KW-0812">Transmembrane</keyword>
<keyword evidence="9" id="KW-1185">Reference proteome</keyword>
<feature type="transmembrane region" description="Helical" evidence="3">
    <location>
        <begin position="105"/>
        <end position="126"/>
    </location>
</feature>
<dbReference type="FunFam" id="3.30.70.270:FF:000001">
    <property type="entry name" value="Diguanylate cyclase domain protein"/>
    <property type="match status" value="1"/>
</dbReference>
<reference evidence="8 9" key="1">
    <citation type="submission" date="2011-06" db="EMBL/GenBank/DDBJ databases">
        <title>The draft genome of Thiocapsa marina 5811.</title>
        <authorList>
            <consortium name="US DOE Joint Genome Institute (JGI-PGF)"/>
            <person name="Lucas S."/>
            <person name="Han J."/>
            <person name="Cheng J.-F."/>
            <person name="Goodwin L."/>
            <person name="Pitluck S."/>
            <person name="Peters L."/>
            <person name="Land M.L."/>
            <person name="Hauser L."/>
            <person name="Vogl K."/>
            <person name="Liu Z."/>
            <person name="Imhoff J."/>
            <person name="Thiel V."/>
            <person name="Frigaard N.-U."/>
            <person name="Bryant D."/>
            <person name="Woyke T.J."/>
        </authorList>
    </citation>
    <scope>NUCLEOTIDE SEQUENCE [LARGE SCALE GENOMIC DNA]</scope>
    <source>
        <strain evidence="8 9">5811</strain>
    </source>
</reference>
<dbReference type="Pfam" id="PF00563">
    <property type="entry name" value="EAL"/>
    <property type="match status" value="1"/>
</dbReference>
<dbReference type="Gene3D" id="3.30.450.20">
    <property type="entry name" value="PAS domain"/>
    <property type="match status" value="3"/>
</dbReference>
<dbReference type="InterPro" id="IPR001610">
    <property type="entry name" value="PAC"/>
</dbReference>
<evidence type="ECO:0000259" key="6">
    <source>
        <dbReference type="PROSITE" id="PS50883"/>
    </source>
</evidence>
<dbReference type="InterPro" id="IPR000160">
    <property type="entry name" value="GGDEF_dom"/>
</dbReference>
<dbReference type="InterPro" id="IPR052155">
    <property type="entry name" value="Biofilm_reg_signaling"/>
</dbReference>
<feature type="transmembrane region" description="Helical" evidence="3">
    <location>
        <begin position="328"/>
        <end position="346"/>
    </location>
</feature>
<evidence type="ECO:0000256" key="3">
    <source>
        <dbReference type="SAM" id="Phobius"/>
    </source>
</evidence>
<dbReference type="InterPro" id="IPR001633">
    <property type="entry name" value="EAL_dom"/>
</dbReference>
<evidence type="ECO:0000256" key="2">
    <source>
        <dbReference type="SAM" id="MobiDB-lite"/>
    </source>
</evidence>
<dbReference type="PANTHER" id="PTHR44757">
    <property type="entry name" value="DIGUANYLATE CYCLASE DGCP"/>
    <property type="match status" value="1"/>
</dbReference>
<comment type="cofactor">
    <cofactor evidence="1">
        <name>Mg(2+)</name>
        <dbReference type="ChEBI" id="CHEBI:18420"/>
    </cofactor>
</comment>
<feature type="domain" description="PAS" evidence="4">
    <location>
        <begin position="531"/>
        <end position="577"/>
    </location>
</feature>
<dbReference type="SUPFAM" id="SSF55073">
    <property type="entry name" value="Nucleotide cyclase"/>
    <property type="match status" value="1"/>
</dbReference>
<dbReference type="Pfam" id="PF00990">
    <property type="entry name" value="GGDEF"/>
    <property type="match status" value="1"/>
</dbReference>